<dbReference type="AlphaFoldDB" id="A0A821BKW6"/>
<organism evidence="1 2">
    <name type="scientific">Rotaria socialis</name>
    <dbReference type="NCBI Taxonomy" id="392032"/>
    <lineage>
        <taxon>Eukaryota</taxon>
        <taxon>Metazoa</taxon>
        <taxon>Spiralia</taxon>
        <taxon>Gnathifera</taxon>
        <taxon>Rotifera</taxon>
        <taxon>Eurotatoria</taxon>
        <taxon>Bdelloidea</taxon>
        <taxon>Philodinida</taxon>
        <taxon>Philodinidae</taxon>
        <taxon>Rotaria</taxon>
    </lineage>
</organism>
<evidence type="ECO:0000313" key="2">
    <source>
        <dbReference type="Proteomes" id="UP000663838"/>
    </source>
</evidence>
<sequence length="17" mass="1875">MSAIQLLGTWAETKRGI</sequence>
<dbReference type="EMBL" id="CAJOBS010000509">
    <property type="protein sequence ID" value="CAF4592243.1"/>
    <property type="molecule type" value="Genomic_DNA"/>
</dbReference>
<proteinExistence type="predicted"/>
<feature type="non-terminal residue" evidence="1">
    <location>
        <position position="17"/>
    </location>
</feature>
<dbReference type="Proteomes" id="UP000663838">
    <property type="component" value="Unassembled WGS sequence"/>
</dbReference>
<accession>A0A821BKW6</accession>
<reference evidence="1" key="1">
    <citation type="submission" date="2021-02" db="EMBL/GenBank/DDBJ databases">
        <authorList>
            <person name="Nowell W R."/>
        </authorList>
    </citation>
    <scope>NUCLEOTIDE SEQUENCE</scope>
</reference>
<comment type="caution">
    <text evidence="1">The sequence shown here is derived from an EMBL/GenBank/DDBJ whole genome shotgun (WGS) entry which is preliminary data.</text>
</comment>
<evidence type="ECO:0000313" key="1">
    <source>
        <dbReference type="EMBL" id="CAF4592243.1"/>
    </source>
</evidence>
<name>A0A821BKW6_9BILA</name>
<gene>
    <name evidence="1" type="ORF">TOA249_LOCUS10021</name>
</gene>
<protein>
    <submittedName>
        <fullName evidence="1">Uncharacterized protein</fullName>
    </submittedName>
</protein>